<feature type="transmembrane region" description="Helical" evidence="1">
    <location>
        <begin position="15"/>
        <end position="31"/>
    </location>
</feature>
<evidence type="ECO:0000313" key="2">
    <source>
        <dbReference type="EMBL" id="ADG80632.1"/>
    </source>
</evidence>
<keyword evidence="1" id="KW-0812">Transmembrane</keyword>
<dbReference type="STRING" id="521096.Tpau_4062"/>
<gene>
    <name evidence="2" type="ordered locus">Tpau_4062</name>
</gene>
<dbReference type="HOGENOM" id="CLU_3391925_0_0_11"/>
<proteinExistence type="predicted"/>
<sequence>MTTKTKKPPLHRRRWPWIVGGLFVLITIPGFL</sequence>
<reference evidence="3" key="1">
    <citation type="submission" date="2010-03" db="EMBL/GenBank/DDBJ databases">
        <title>The complete chromosome of Tsukamurella paurometabola DSM 20162.</title>
        <authorList>
            <consortium name="US DOE Joint Genome Institute (JGI-PGF)"/>
            <person name="Lucas S."/>
            <person name="Copeland A."/>
            <person name="Lapidus A."/>
            <person name="Glavina del Rio T."/>
            <person name="Dalin E."/>
            <person name="Tice H."/>
            <person name="Bruce D."/>
            <person name="Goodwin L."/>
            <person name="Pitluck S."/>
            <person name="Kyrpides N."/>
            <person name="Mavromatis K."/>
            <person name="Ivanova N."/>
            <person name="Mikhailova N."/>
            <person name="Munk A.C."/>
            <person name="Brettin T."/>
            <person name="Detter J.C."/>
            <person name="Tapia R."/>
            <person name="Han C."/>
            <person name="Larimer F."/>
            <person name="Land M."/>
            <person name="Hauser L."/>
            <person name="Markowitz V."/>
            <person name="Cheng J.-F."/>
            <person name="Hugenholtz P."/>
            <person name="Woyke T."/>
            <person name="Wu D."/>
            <person name="Jando M."/>
            <person name="Brambilla E."/>
            <person name="Klenk H.-P."/>
            <person name="Eisen J.A."/>
        </authorList>
    </citation>
    <scope>NUCLEOTIDE SEQUENCE [LARGE SCALE GENOMIC DNA]</scope>
    <source>
        <strain evidence="3">ATCC 8368 / DSM 20162 / CCUG 35730 / CIP 100753 / JCM 10117 / KCTC 9821 / NBRC 16120 / NCIMB 702349 / NCTC 13040</strain>
    </source>
</reference>
<keyword evidence="1" id="KW-1133">Transmembrane helix</keyword>
<keyword evidence="1" id="KW-0472">Membrane</keyword>
<accession>D5UND7</accession>
<dbReference type="AlphaFoldDB" id="D5UND7"/>
<dbReference type="KEGG" id="tpr:Tpau_4062"/>
<protein>
    <submittedName>
        <fullName evidence="2">Uncharacterized protein</fullName>
    </submittedName>
</protein>
<keyword evidence="3" id="KW-1185">Reference proteome</keyword>
<evidence type="ECO:0000313" key="3">
    <source>
        <dbReference type="Proteomes" id="UP000001213"/>
    </source>
</evidence>
<organism evidence="2 3">
    <name type="scientific">Tsukamurella paurometabola (strain ATCC 8368 / DSM 20162 / CCUG 35730 / CIP 100753 / JCM 10117 / KCTC 9821 / NBRC 16120 / NCIMB 702349 / NCTC 13040)</name>
    <name type="common">Corynebacterium paurometabolum</name>
    <dbReference type="NCBI Taxonomy" id="521096"/>
    <lineage>
        <taxon>Bacteria</taxon>
        <taxon>Bacillati</taxon>
        <taxon>Actinomycetota</taxon>
        <taxon>Actinomycetes</taxon>
        <taxon>Mycobacteriales</taxon>
        <taxon>Tsukamurellaceae</taxon>
        <taxon>Tsukamurella</taxon>
    </lineage>
</organism>
<dbReference type="Proteomes" id="UP000001213">
    <property type="component" value="Chromosome"/>
</dbReference>
<dbReference type="EMBL" id="CP001966">
    <property type="protein sequence ID" value="ADG80632.1"/>
    <property type="molecule type" value="Genomic_DNA"/>
</dbReference>
<reference evidence="2 3" key="2">
    <citation type="journal article" date="2011" name="Stand. Genomic Sci.">
        <title>Complete genome sequence of Tsukamurella paurometabola type strain (no. 33).</title>
        <authorList>
            <person name="Munk A.C."/>
            <person name="Lapidus A."/>
            <person name="Lucas S."/>
            <person name="Nolan M."/>
            <person name="Tice H."/>
            <person name="Cheng J.F."/>
            <person name="Del Rio T.G."/>
            <person name="Goodwin L."/>
            <person name="Pitluck S."/>
            <person name="Liolios K."/>
            <person name="Huntemann M."/>
            <person name="Ivanova N."/>
            <person name="Mavromatis K."/>
            <person name="Mikhailova N."/>
            <person name="Pati A."/>
            <person name="Chen A."/>
            <person name="Palaniappan K."/>
            <person name="Tapia R."/>
            <person name="Han C."/>
            <person name="Land M."/>
            <person name="Hauser L."/>
            <person name="Chang Y.J."/>
            <person name="Jeffries C.D."/>
            <person name="Brettin T."/>
            <person name="Yasawong M."/>
            <person name="Brambilla E.M."/>
            <person name="Rohde M."/>
            <person name="Sikorski J."/>
            <person name="Goker M."/>
            <person name="Detter J.C."/>
            <person name="Woyke T."/>
            <person name="Bristow J."/>
            <person name="Eisen J.A."/>
            <person name="Markowitz V."/>
            <person name="Hugenholtz P."/>
            <person name="Kyrpides N.C."/>
            <person name="Klenk H.P."/>
        </authorList>
    </citation>
    <scope>NUCLEOTIDE SEQUENCE [LARGE SCALE GENOMIC DNA]</scope>
    <source>
        <strain evidence="3">ATCC 8368 / DSM 20162 / CCUG 35730 / CIP 100753 / JCM 10117 / KCTC 9821 / NBRC 16120 / NCIMB 702349 / NCTC 13040</strain>
    </source>
</reference>
<name>D5UND7_TSUPD</name>
<evidence type="ECO:0000256" key="1">
    <source>
        <dbReference type="SAM" id="Phobius"/>
    </source>
</evidence>